<reference evidence="1" key="1">
    <citation type="thesis" date="2020" institute="ProQuest LLC" country="789 East Eisenhower Parkway, Ann Arbor, MI, USA">
        <title>Comparative Genomics and Chromosome Evolution.</title>
        <authorList>
            <person name="Mudd A.B."/>
        </authorList>
    </citation>
    <scope>NUCLEOTIDE SEQUENCE</scope>
    <source>
        <strain evidence="1">237g6f4</strain>
        <tissue evidence="1">Blood</tissue>
    </source>
</reference>
<dbReference type="EMBL" id="WNYA01028692">
    <property type="protein sequence ID" value="KAG8537592.1"/>
    <property type="molecule type" value="Genomic_DNA"/>
</dbReference>
<proteinExistence type="predicted"/>
<evidence type="ECO:0000313" key="2">
    <source>
        <dbReference type="Proteomes" id="UP000824782"/>
    </source>
</evidence>
<gene>
    <name evidence="1" type="ORF">GDO81_024249</name>
</gene>
<accession>A0AAV6YK90</accession>
<evidence type="ECO:0000313" key="1">
    <source>
        <dbReference type="EMBL" id="KAG8537592.1"/>
    </source>
</evidence>
<organism evidence="1 2">
    <name type="scientific">Engystomops pustulosus</name>
    <name type="common">Tungara frog</name>
    <name type="synonym">Physalaemus pustulosus</name>
    <dbReference type="NCBI Taxonomy" id="76066"/>
    <lineage>
        <taxon>Eukaryota</taxon>
        <taxon>Metazoa</taxon>
        <taxon>Chordata</taxon>
        <taxon>Craniata</taxon>
        <taxon>Vertebrata</taxon>
        <taxon>Euteleostomi</taxon>
        <taxon>Amphibia</taxon>
        <taxon>Batrachia</taxon>
        <taxon>Anura</taxon>
        <taxon>Neobatrachia</taxon>
        <taxon>Hyloidea</taxon>
        <taxon>Leptodactylidae</taxon>
        <taxon>Leiuperinae</taxon>
        <taxon>Engystomops</taxon>
    </lineage>
</organism>
<name>A0AAV6YK90_ENGPU</name>
<comment type="caution">
    <text evidence="1">The sequence shown here is derived from an EMBL/GenBank/DDBJ whole genome shotgun (WGS) entry which is preliminary data.</text>
</comment>
<keyword evidence="2" id="KW-1185">Reference proteome</keyword>
<dbReference type="Proteomes" id="UP000824782">
    <property type="component" value="Unassembled WGS sequence"/>
</dbReference>
<sequence>MLSFKPYQVLRYGAGWTCATKSGPQRSFHVKMAALDSATIPPQPVCRILKTVRHPFKDTESVDQVLELTGVTFFPSGSRLHQE</sequence>
<protein>
    <submittedName>
        <fullName evidence="1">Uncharacterized protein</fullName>
    </submittedName>
</protein>
<dbReference type="AlphaFoldDB" id="A0AAV6YK90"/>